<proteinExistence type="predicted"/>
<dbReference type="Gene3D" id="2.130.10.10">
    <property type="entry name" value="YVTN repeat-like/Quinoprotein amine dehydrogenase"/>
    <property type="match status" value="2"/>
</dbReference>
<feature type="domain" description="PorZ N-terminal beta-propeller" evidence="3">
    <location>
        <begin position="44"/>
        <end position="204"/>
    </location>
</feature>
<keyword evidence="1 2" id="KW-0732">Signal</keyword>
<dbReference type="EMBL" id="LIYD01000005">
    <property type="protein sequence ID" value="KOS06986.1"/>
    <property type="molecule type" value="Genomic_DNA"/>
</dbReference>
<evidence type="ECO:0000256" key="1">
    <source>
        <dbReference type="ARBA" id="ARBA00022729"/>
    </source>
</evidence>
<dbReference type="InterPro" id="IPR048954">
    <property type="entry name" value="PorZ_N"/>
</dbReference>
<reference evidence="4 5" key="1">
    <citation type="submission" date="2015-08" db="EMBL/GenBank/DDBJ databases">
        <title>Whole genome sequence of Flavobacterium akiainvivens IK-1T, from decaying Wikstroemia oahuensis, an endemic Hawaiian shrub.</title>
        <authorList>
            <person name="Wan X."/>
            <person name="Hou S."/>
            <person name="Saito J."/>
            <person name="Donachie S."/>
        </authorList>
    </citation>
    <scope>NUCLEOTIDE SEQUENCE [LARGE SCALE GENOMIC DNA]</scope>
    <source>
        <strain evidence="4 5">IK-1</strain>
    </source>
</reference>
<protein>
    <recommendedName>
        <fullName evidence="3">PorZ N-terminal beta-propeller domain-containing protein</fullName>
    </recommendedName>
</protein>
<organism evidence="4 5">
    <name type="scientific">Flavobacterium akiainvivens</name>
    <dbReference type="NCBI Taxonomy" id="1202724"/>
    <lineage>
        <taxon>Bacteria</taxon>
        <taxon>Pseudomonadati</taxon>
        <taxon>Bacteroidota</taxon>
        <taxon>Flavobacteriia</taxon>
        <taxon>Flavobacteriales</taxon>
        <taxon>Flavobacteriaceae</taxon>
        <taxon>Flavobacterium</taxon>
    </lineage>
</organism>
<name>A0A0M9VIS4_9FLAO</name>
<dbReference type="SUPFAM" id="SSF69322">
    <property type="entry name" value="Tricorn protease domain 2"/>
    <property type="match status" value="1"/>
</dbReference>
<dbReference type="SUPFAM" id="SSF63829">
    <property type="entry name" value="Calcium-dependent phosphotriesterase"/>
    <property type="match status" value="1"/>
</dbReference>
<gene>
    <name evidence="4" type="ORF">AM493_13810</name>
</gene>
<evidence type="ECO:0000259" key="3">
    <source>
        <dbReference type="Pfam" id="PF21544"/>
    </source>
</evidence>
<dbReference type="InterPro" id="IPR026444">
    <property type="entry name" value="Secre_tail"/>
</dbReference>
<feature type="chain" id="PRO_5005839013" description="PorZ N-terminal beta-propeller domain-containing protein" evidence="2">
    <location>
        <begin position="21"/>
        <end position="754"/>
    </location>
</feature>
<dbReference type="Pfam" id="PF21544">
    <property type="entry name" value="PorZ_N_b_propeller"/>
    <property type="match status" value="1"/>
</dbReference>
<dbReference type="AlphaFoldDB" id="A0A0M9VIS4"/>
<feature type="signal peptide" evidence="2">
    <location>
        <begin position="1"/>
        <end position="20"/>
    </location>
</feature>
<dbReference type="OrthoDB" id="9807410at2"/>
<accession>A0A0M9VIS4</accession>
<keyword evidence="5" id="KW-1185">Reference proteome</keyword>
<dbReference type="NCBIfam" id="TIGR04183">
    <property type="entry name" value="Por_Secre_tail"/>
    <property type="match status" value="1"/>
</dbReference>
<evidence type="ECO:0000313" key="4">
    <source>
        <dbReference type="EMBL" id="KOS06986.1"/>
    </source>
</evidence>
<dbReference type="RefSeq" id="WP_054408616.1">
    <property type="nucleotide sequence ID" value="NZ_FOYA01000009.1"/>
</dbReference>
<evidence type="ECO:0000313" key="5">
    <source>
        <dbReference type="Proteomes" id="UP000037755"/>
    </source>
</evidence>
<dbReference type="Proteomes" id="UP000037755">
    <property type="component" value="Unassembled WGS sequence"/>
</dbReference>
<dbReference type="InterPro" id="IPR015943">
    <property type="entry name" value="WD40/YVTN_repeat-like_dom_sf"/>
</dbReference>
<comment type="caution">
    <text evidence="4">The sequence shown here is derived from an EMBL/GenBank/DDBJ whole genome shotgun (WGS) entry which is preliminary data.</text>
</comment>
<dbReference type="STRING" id="1202724.AM493_13810"/>
<evidence type="ECO:0000256" key="2">
    <source>
        <dbReference type="SAM" id="SignalP"/>
    </source>
</evidence>
<sequence>MKRLYLVYILLICLSSTAQNTDQLWGSYFSYYNVVDMAQSPSRVYAAGESAMFYQNTATGELNTITSVDGLKPENITAIYHSPQYSRTLVGNSNGLLIVVNNDGSIVNKIDIVQEATVAAAKKKINHITENNGIAYIATDYGVSAFNIATLEFIDTYYLGPNGAEIAVRESAVLNGYLYVITDGYGMRRGLLANPNLNDFNQWQTPYPTVNYTSFAAFEGNLFASEGNLLYRIPENGTPVVFASESGAINDVRVSNNYLVTTSGGRVVAYNNQLLQAFQINTVGEPAVFTCATIVGGRVYIGTTLKGVFSLDVNTFNIQNITPAGPLENRIFALEKSANNLWVAFGGFSQYHEPDAKAAGVSRLTPQGWISLTNEQIFYVRSVSDIVVNPNNEGEVYLQSYESGLVKVVDGTPVTFYNSGNSALQAQQQAPGNPSTRVIGGTFDSSNRLWLVNTLTAQPIKVLNGTSWNAYGLGDNVPNPNQIEYGIMAMDRNNTLWLPTTNRGLIVFNQAMNKTIVVTEDNGLPQFNMVNCVAIDHNNRVWLGTNSGLRTISSTERFMTDETLTANNIVIMEDGLPQELLFEQTINDICVDGSNNKWIGTSAGAFLVSPDGQSTLYHFTKQNSPLPSNSINDITIDNITGEVFFATDKGLVSFKGTSTAPSDNLNNVYVYPNPVRPGFEGDVKISGLMDDVNVKITDIEGNLVYETTSEGGTVLWDTRAFGKYKVASGVYMIFIVSEDGTETKVKKVMVIRGN</sequence>
<dbReference type="PATRIC" id="fig|1202724.3.peg.2863"/>